<reference evidence="9 10" key="1">
    <citation type="submission" date="2020-03" db="EMBL/GenBank/DDBJ databases">
        <title>Genomic Encyclopedia of Type Strains, Phase IV (KMG-IV): sequencing the most valuable type-strain genomes for metagenomic binning, comparative biology and taxonomic classification.</title>
        <authorList>
            <person name="Goeker M."/>
        </authorList>
    </citation>
    <scope>NUCLEOTIDE SEQUENCE [LARGE SCALE GENOMIC DNA]</scope>
    <source>
        <strain evidence="9 10">DSM 7225</strain>
    </source>
</reference>
<feature type="signal peptide" evidence="7">
    <location>
        <begin position="1"/>
        <end position="19"/>
    </location>
</feature>
<evidence type="ECO:0000256" key="7">
    <source>
        <dbReference type="SAM" id="SignalP"/>
    </source>
</evidence>
<dbReference type="InterPro" id="IPR046357">
    <property type="entry name" value="PPIase_dom_sf"/>
</dbReference>
<dbReference type="EC" id="5.2.1.8" evidence="6"/>
<dbReference type="PANTHER" id="PTHR43811:SF19">
    <property type="entry name" value="39 KDA FK506-BINDING NUCLEAR PROTEIN"/>
    <property type="match status" value="1"/>
</dbReference>
<gene>
    <name evidence="9" type="ORF">GGR89_000231</name>
</gene>
<dbReference type="AlphaFoldDB" id="A0A7X5XV90"/>
<feature type="chain" id="PRO_5031029379" description="Peptidyl-prolyl cis-trans isomerase" evidence="7">
    <location>
        <begin position="20"/>
        <end position="158"/>
    </location>
</feature>
<organism evidence="9 10">
    <name type="scientific">Sphingomonas trueperi</name>
    <dbReference type="NCBI Taxonomy" id="53317"/>
    <lineage>
        <taxon>Bacteria</taxon>
        <taxon>Pseudomonadati</taxon>
        <taxon>Pseudomonadota</taxon>
        <taxon>Alphaproteobacteria</taxon>
        <taxon>Sphingomonadales</taxon>
        <taxon>Sphingomonadaceae</taxon>
        <taxon>Sphingomonas</taxon>
    </lineage>
</organism>
<comment type="catalytic activity">
    <reaction evidence="1 5 6">
        <text>[protein]-peptidylproline (omega=180) = [protein]-peptidylproline (omega=0)</text>
        <dbReference type="Rhea" id="RHEA:16237"/>
        <dbReference type="Rhea" id="RHEA-COMP:10747"/>
        <dbReference type="Rhea" id="RHEA-COMP:10748"/>
        <dbReference type="ChEBI" id="CHEBI:83833"/>
        <dbReference type="ChEBI" id="CHEBI:83834"/>
        <dbReference type="EC" id="5.2.1.8"/>
    </reaction>
</comment>
<feature type="domain" description="PPIase FKBP-type" evidence="8">
    <location>
        <begin position="73"/>
        <end position="157"/>
    </location>
</feature>
<evidence type="ECO:0000313" key="10">
    <source>
        <dbReference type="Proteomes" id="UP000531251"/>
    </source>
</evidence>
<dbReference type="GO" id="GO:0003755">
    <property type="term" value="F:peptidyl-prolyl cis-trans isomerase activity"/>
    <property type="evidence" value="ECO:0007669"/>
    <property type="project" value="UniProtKB-UniRule"/>
</dbReference>
<keyword evidence="4 5" id="KW-0413">Isomerase</keyword>
<dbReference type="Proteomes" id="UP000531251">
    <property type="component" value="Unassembled WGS sequence"/>
</dbReference>
<evidence type="ECO:0000256" key="5">
    <source>
        <dbReference type="PROSITE-ProRule" id="PRU00277"/>
    </source>
</evidence>
<keyword evidence="3 5" id="KW-0697">Rotamase</keyword>
<dbReference type="InterPro" id="IPR001179">
    <property type="entry name" value="PPIase_FKBP_dom"/>
</dbReference>
<name>A0A7X5XV90_9SPHN</name>
<dbReference type="SUPFAM" id="SSF54534">
    <property type="entry name" value="FKBP-like"/>
    <property type="match status" value="1"/>
</dbReference>
<dbReference type="Pfam" id="PF00254">
    <property type="entry name" value="FKBP_C"/>
    <property type="match status" value="1"/>
</dbReference>
<dbReference type="RefSeq" id="WP_125977563.1">
    <property type="nucleotide sequence ID" value="NZ_BAAADY010000008.1"/>
</dbReference>
<evidence type="ECO:0000256" key="4">
    <source>
        <dbReference type="ARBA" id="ARBA00023235"/>
    </source>
</evidence>
<dbReference type="PROSITE" id="PS50059">
    <property type="entry name" value="FKBP_PPIASE"/>
    <property type="match status" value="1"/>
</dbReference>
<keyword evidence="7" id="KW-0732">Signal</keyword>
<dbReference type="Gene3D" id="3.10.50.40">
    <property type="match status" value="1"/>
</dbReference>
<evidence type="ECO:0000259" key="8">
    <source>
        <dbReference type="PROSITE" id="PS50059"/>
    </source>
</evidence>
<evidence type="ECO:0000256" key="6">
    <source>
        <dbReference type="RuleBase" id="RU003915"/>
    </source>
</evidence>
<dbReference type="EMBL" id="JAATJB010000001">
    <property type="protein sequence ID" value="NJB95939.1"/>
    <property type="molecule type" value="Genomic_DNA"/>
</dbReference>
<accession>A0A7X5XV90</accession>
<protein>
    <recommendedName>
        <fullName evidence="6">Peptidyl-prolyl cis-trans isomerase</fullName>
        <ecNumber evidence="6">5.2.1.8</ecNumber>
    </recommendedName>
</protein>
<sequence>MARALLAAAALLFAVPAMAQEAPVDRSQDLRWQSAQSLALASRGSAQGWRVLEGGLRWRRVKGDGSGQHPSVSDMVTLHYAGTFVDGSEFDSSYGGPPARFPLDRLIRAWQIAVPLMGVGDTIEIAVPAELGYGFQGKGPIPGGATLLFKIELLGIGR</sequence>
<keyword evidence="10" id="KW-1185">Reference proteome</keyword>
<proteinExistence type="inferred from homology"/>
<comment type="caution">
    <text evidence="9">The sequence shown here is derived from an EMBL/GenBank/DDBJ whole genome shotgun (WGS) entry which is preliminary data.</text>
</comment>
<comment type="similarity">
    <text evidence="2 6">Belongs to the FKBP-type PPIase family.</text>
</comment>
<dbReference type="PANTHER" id="PTHR43811">
    <property type="entry name" value="FKBP-TYPE PEPTIDYL-PROLYL CIS-TRANS ISOMERASE FKPA"/>
    <property type="match status" value="1"/>
</dbReference>
<evidence type="ECO:0000256" key="1">
    <source>
        <dbReference type="ARBA" id="ARBA00000971"/>
    </source>
</evidence>
<evidence type="ECO:0000256" key="3">
    <source>
        <dbReference type="ARBA" id="ARBA00023110"/>
    </source>
</evidence>
<evidence type="ECO:0000256" key="2">
    <source>
        <dbReference type="ARBA" id="ARBA00006577"/>
    </source>
</evidence>
<evidence type="ECO:0000313" key="9">
    <source>
        <dbReference type="EMBL" id="NJB95939.1"/>
    </source>
</evidence>